<comment type="caution">
    <text evidence="2">The sequence shown here is derived from an EMBL/GenBank/DDBJ whole genome shotgun (WGS) entry which is preliminary data.</text>
</comment>
<name>A0A831UCH8_GEOME</name>
<dbReference type="Gene3D" id="3.20.20.140">
    <property type="entry name" value="Metal-dependent hydrolases"/>
    <property type="match status" value="1"/>
</dbReference>
<accession>A0A831UCH8</accession>
<gene>
    <name evidence="2" type="ORF">ENQ87_08750</name>
</gene>
<dbReference type="InterPro" id="IPR003141">
    <property type="entry name" value="Pol/His_phosphatase_N"/>
</dbReference>
<dbReference type="Pfam" id="PF02811">
    <property type="entry name" value="PHP"/>
    <property type="match status" value="1"/>
</dbReference>
<dbReference type="Gene3D" id="1.10.150.650">
    <property type="match status" value="1"/>
</dbReference>
<proteinExistence type="predicted"/>
<dbReference type="InterPro" id="IPR016195">
    <property type="entry name" value="Pol/histidinol_Pase-like"/>
</dbReference>
<dbReference type="GO" id="GO:0035312">
    <property type="term" value="F:5'-3' DNA exonuclease activity"/>
    <property type="evidence" value="ECO:0007669"/>
    <property type="project" value="TreeGrafter"/>
</dbReference>
<sequence>MMTTVDLHVHSTYSDGIHTPAELVGMAAEQGLAAIAIADHDTIDGIDEALAAGTGLGVEVIPAVELSVEHGRYRDMHVLGYYINHRDTRLGQMLADFRTKRDARARAIVAKINRRLGSDRKPLLSYEEVLELAGGAVGRPHIGRMLVERGHARNMEDAFRRYLIPCDVPKQYLAAGEAIAEIRRTGGVAVLAHPTTVSDDRRQLRGIVGELAALGIDGLEVYNNMCYKDDMIFLEFLCGEFGLLMTGGSDFHGFEDDVAIGIGRGGLAVSHRLAQAVKALAESRRMPPPDGRP</sequence>
<dbReference type="PANTHER" id="PTHR42924:SF3">
    <property type="entry name" value="POLYMERASE_HISTIDINOL PHOSPHATASE N-TERMINAL DOMAIN-CONTAINING PROTEIN"/>
    <property type="match status" value="1"/>
</dbReference>
<organism evidence="2">
    <name type="scientific">Geobacter metallireducens</name>
    <dbReference type="NCBI Taxonomy" id="28232"/>
    <lineage>
        <taxon>Bacteria</taxon>
        <taxon>Pseudomonadati</taxon>
        <taxon>Thermodesulfobacteriota</taxon>
        <taxon>Desulfuromonadia</taxon>
        <taxon>Geobacterales</taxon>
        <taxon>Geobacteraceae</taxon>
        <taxon>Geobacter</taxon>
    </lineage>
</organism>
<protein>
    <submittedName>
        <fullName evidence="2">PHP domain-containing protein</fullName>
    </submittedName>
</protein>
<evidence type="ECO:0000259" key="1">
    <source>
        <dbReference type="SMART" id="SM00481"/>
    </source>
</evidence>
<evidence type="ECO:0000313" key="2">
    <source>
        <dbReference type="EMBL" id="HEN42452.1"/>
    </source>
</evidence>
<dbReference type="GO" id="GO:0004534">
    <property type="term" value="F:5'-3' RNA exonuclease activity"/>
    <property type="evidence" value="ECO:0007669"/>
    <property type="project" value="TreeGrafter"/>
</dbReference>
<dbReference type="InterPro" id="IPR004013">
    <property type="entry name" value="PHP_dom"/>
</dbReference>
<dbReference type="SUPFAM" id="SSF89550">
    <property type="entry name" value="PHP domain-like"/>
    <property type="match status" value="1"/>
</dbReference>
<dbReference type="CDD" id="cd07438">
    <property type="entry name" value="PHP_HisPPase_AMP"/>
    <property type="match status" value="1"/>
</dbReference>
<reference evidence="2" key="1">
    <citation type="journal article" date="2020" name="mSystems">
        <title>Genome- and Community-Level Interaction Insights into Carbon Utilization and Element Cycling Functions of Hydrothermarchaeota in Hydrothermal Sediment.</title>
        <authorList>
            <person name="Zhou Z."/>
            <person name="Liu Y."/>
            <person name="Xu W."/>
            <person name="Pan J."/>
            <person name="Luo Z.H."/>
            <person name="Li M."/>
        </authorList>
    </citation>
    <scope>NUCLEOTIDE SEQUENCE [LARGE SCALE GENOMIC DNA]</scope>
    <source>
        <strain evidence="2">SpSt-349</strain>
    </source>
</reference>
<dbReference type="AlphaFoldDB" id="A0A831UCH8"/>
<dbReference type="PANTHER" id="PTHR42924">
    <property type="entry name" value="EXONUCLEASE"/>
    <property type="match status" value="1"/>
</dbReference>
<dbReference type="EMBL" id="DSOV01000040">
    <property type="protein sequence ID" value="HEN42452.1"/>
    <property type="molecule type" value="Genomic_DNA"/>
</dbReference>
<dbReference type="SMART" id="SM00481">
    <property type="entry name" value="POLIIIAc"/>
    <property type="match status" value="1"/>
</dbReference>
<feature type="domain" description="Polymerase/histidinol phosphatase N-terminal" evidence="1">
    <location>
        <begin position="5"/>
        <end position="70"/>
    </location>
</feature>
<dbReference type="InterPro" id="IPR052018">
    <property type="entry name" value="PHP_domain"/>
</dbReference>